<gene>
    <name evidence="3" type="ORF">SAMN05661091_2160</name>
</gene>
<dbReference type="Pfam" id="PF01408">
    <property type="entry name" value="GFO_IDH_MocA"/>
    <property type="match status" value="1"/>
</dbReference>
<dbReference type="Gene3D" id="3.40.50.720">
    <property type="entry name" value="NAD(P)-binding Rossmann-like Domain"/>
    <property type="match status" value="1"/>
</dbReference>
<dbReference type="InterPro" id="IPR000683">
    <property type="entry name" value="Gfo/Idh/MocA-like_OxRdtase_N"/>
</dbReference>
<dbReference type="Proteomes" id="UP000192940">
    <property type="component" value="Chromosome I"/>
</dbReference>
<dbReference type="Gene3D" id="3.30.360.10">
    <property type="entry name" value="Dihydrodipicolinate Reductase, domain 2"/>
    <property type="match status" value="1"/>
</dbReference>
<accession>A0A1X7H9Q8</accession>
<protein>
    <submittedName>
        <fullName evidence="3">Virulence factor</fullName>
    </submittedName>
</protein>
<feature type="domain" description="Gfo/Idh/MocA-like oxidoreductase N-terminal" evidence="1">
    <location>
        <begin position="1"/>
        <end position="119"/>
    </location>
</feature>
<dbReference type="RefSeq" id="WP_208919083.1">
    <property type="nucleotide sequence ID" value="NZ_LT840184.1"/>
</dbReference>
<evidence type="ECO:0000313" key="4">
    <source>
        <dbReference type="Proteomes" id="UP000192940"/>
    </source>
</evidence>
<name>A0A1X7H9Q8_9BACL</name>
<organism evidence="3 4">
    <name type="scientific">Paenibacillus uliginis N3/975</name>
    <dbReference type="NCBI Taxonomy" id="1313296"/>
    <lineage>
        <taxon>Bacteria</taxon>
        <taxon>Bacillati</taxon>
        <taxon>Bacillota</taxon>
        <taxon>Bacilli</taxon>
        <taxon>Bacillales</taxon>
        <taxon>Paenibacillaceae</taxon>
        <taxon>Paenibacillus</taxon>
    </lineage>
</organism>
<dbReference type="InterPro" id="IPR048477">
    <property type="entry name" value="YceM-like_C"/>
</dbReference>
<dbReference type="InterPro" id="IPR036291">
    <property type="entry name" value="NAD(P)-bd_dom_sf"/>
</dbReference>
<feature type="domain" description="YceM-like C-terminal" evidence="2">
    <location>
        <begin position="129"/>
        <end position="235"/>
    </location>
</feature>
<dbReference type="EMBL" id="LT840184">
    <property type="protein sequence ID" value="SMF82325.1"/>
    <property type="molecule type" value="Genomic_DNA"/>
</dbReference>
<keyword evidence="4" id="KW-1185">Reference proteome</keyword>
<dbReference type="PANTHER" id="PTHR43708">
    <property type="entry name" value="CONSERVED EXPRESSED OXIDOREDUCTASE (EUROFUNG)"/>
    <property type="match status" value="1"/>
</dbReference>
<evidence type="ECO:0000313" key="3">
    <source>
        <dbReference type="EMBL" id="SMF82325.1"/>
    </source>
</evidence>
<dbReference type="SUPFAM" id="SSF51735">
    <property type="entry name" value="NAD(P)-binding Rossmann-fold domains"/>
    <property type="match status" value="1"/>
</dbReference>
<dbReference type="STRING" id="1313296.SAMN05661091_2160"/>
<proteinExistence type="predicted"/>
<dbReference type="GO" id="GO:0000166">
    <property type="term" value="F:nucleotide binding"/>
    <property type="evidence" value="ECO:0007669"/>
    <property type="project" value="InterPro"/>
</dbReference>
<dbReference type="AlphaFoldDB" id="A0A1X7H9Q8"/>
<sequence>MKVGIIGLGDIAQKAYLPVMTGIQGVEWVLSTRNESVLEQIKDKYRITQTAQTIEKLIETGIHAAFVHTSTESHPAIIESLLNAGIHVYVDKPIAYTYEQAKTLTELAHQKNCVLMTGFNRRFAPMVSALKEVKDRTYIYMEKNRIHQPDYARRFIFDDFIHVVDTISYLSPGTVRDVSVSPKIQDGMLVQVMIKLEGDDYTSVGFMNRDSGITEERLEVISSGQKHIIRDLNTTIHFSQGEEKHRAFGDWEPVLKRRGFDDIIASFLKCVMGEARQEPSMEEALETHRLCEIIVKKAEENGAIVWKL</sequence>
<dbReference type="InterPro" id="IPR051317">
    <property type="entry name" value="Gfo/Idh/MocA_oxidoreduct"/>
</dbReference>
<evidence type="ECO:0000259" key="1">
    <source>
        <dbReference type="Pfam" id="PF01408"/>
    </source>
</evidence>
<dbReference type="Pfam" id="PF21378">
    <property type="entry name" value="YceM-like_C"/>
    <property type="match status" value="1"/>
</dbReference>
<dbReference type="PANTHER" id="PTHR43708:SF4">
    <property type="entry name" value="OXIDOREDUCTASE YCEM-RELATED"/>
    <property type="match status" value="1"/>
</dbReference>
<dbReference type="SUPFAM" id="SSF55347">
    <property type="entry name" value="Glyceraldehyde-3-phosphate dehydrogenase-like, C-terminal domain"/>
    <property type="match status" value="1"/>
</dbReference>
<reference evidence="3 4" key="1">
    <citation type="submission" date="2017-04" db="EMBL/GenBank/DDBJ databases">
        <authorList>
            <person name="Afonso C.L."/>
            <person name="Miller P.J."/>
            <person name="Scott M.A."/>
            <person name="Spackman E."/>
            <person name="Goraichik I."/>
            <person name="Dimitrov K.M."/>
            <person name="Suarez D.L."/>
            <person name="Swayne D.E."/>
        </authorList>
    </citation>
    <scope>NUCLEOTIDE SEQUENCE [LARGE SCALE GENOMIC DNA]</scope>
    <source>
        <strain evidence="3 4">N3/975</strain>
    </source>
</reference>
<evidence type="ECO:0000259" key="2">
    <source>
        <dbReference type="Pfam" id="PF21378"/>
    </source>
</evidence>